<dbReference type="InterPro" id="IPR006076">
    <property type="entry name" value="FAD-dep_OxRdtase"/>
</dbReference>
<evidence type="ECO:0000313" key="3">
    <source>
        <dbReference type="WBParaSite" id="PSAMB.scaffold4057size15839.g23326.t1"/>
    </source>
</evidence>
<proteinExistence type="predicted"/>
<keyword evidence="2" id="KW-1185">Reference proteome</keyword>
<evidence type="ECO:0000313" key="2">
    <source>
        <dbReference type="Proteomes" id="UP000887566"/>
    </source>
</evidence>
<dbReference type="WBParaSite" id="PSAMB.scaffold4057size15839.g23326.t1">
    <property type="protein sequence ID" value="PSAMB.scaffold4057size15839.g23326.t1"/>
    <property type="gene ID" value="PSAMB.scaffold4057size15839.g23326"/>
</dbReference>
<sequence length="132" mass="14593">MQLLSRLKNRRLGLKLTSWQCSRMLSTGKAPSEAFAVIIGGGVAGTSVAYHLAKRGLREIVLLERGTLASSTTFHSPGLVSSSHPCHRYKPILAYSVELYSQLEQETGAKVNFRRPGTLRLATTTTRMDEFR</sequence>
<dbReference type="GO" id="GO:0005759">
    <property type="term" value="C:mitochondrial matrix"/>
    <property type="evidence" value="ECO:0007669"/>
    <property type="project" value="TreeGrafter"/>
</dbReference>
<name>A0A914WHV8_9BILA</name>
<dbReference type="Pfam" id="PF01266">
    <property type="entry name" value="DAO"/>
    <property type="match status" value="1"/>
</dbReference>
<feature type="domain" description="FAD dependent oxidoreductase" evidence="1">
    <location>
        <begin position="37"/>
        <end position="131"/>
    </location>
</feature>
<accession>A0A914WHV8</accession>
<dbReference type="InterPro" id="IPR036188">
    <property type="entry name" value="FAD/NAD-bd_sf"/>
</dbReference>
<dbReference type="PANTHER" id="PTHR13847">
    <property type="entry name" value="SARCOSINE DEHYDROGENASE-RELATED"/>
    <property type="match status" value="1"/>
</dbReference>
<protein>
    <submittedName>
        <fullName evidence="3">FAD dependent oxidoreductase domain-containing protein</fullName>
    </submittedName>
</protein>
<dbReference type="Gene3D" id="3.50.50.60">
    <property type="entry name" value="FAD/NAD(P)-binding domain"/>
    <property type="match status" value="1"/>
</dbReference>
<dbReference type="Gene3D" id="3.30.9.10">
    <property type="entry name" value="D-Amino Acid Oxidase, subunit A, domain 2"/>
    <property type="match status" value="1"/>
</dbReference>
<dbReference type="Proteomes" id="UP000887566">
    <property type="component" value="Unplaced"/>
</dbReference>
<organism evidence="2 3">
    <name type="scientific">Plectus sambesii</name>
    <dbReference type="NCBI Taxonomy" id="2011161"/>
    <lineage>
        <taxon>Eukaryota</taxon>
        <taxon>Metazoa</taxon>
        <taxon>Ecdysozoa</taxon>
        <taxon>Nematoda</taxon>
        <taxon>Chromadorea</taxon>
        <taxon>Plectida</taxon>
        <taxon>Plectina</taxon>
        <taxon>Plectoidea</taxon>
        <taxon>Plectidae</taxon>
        <taxon>Plectus</taxon>
    </lineage>
</organism>
<dbReference type="SUPFAM" id="SSF51905">
    <property type="entry name" value="FAD/NAD(P)-binding domain"/>
    <property type="match status" value="1"/>
</dbReference>
<dbReference type="PANTHER" id="PTHR13847:SF187">
    <property type="entry name" value="DIMETHYLGLYCINE DEHYDROGENASE, MITOCHONDRIAL"/>
    <property type="match status" value="1"/>
</dbReference>
<dbReference type="AlphaFoldDB" id="A0A914WHV8"/>
<reference evidence="3" key="1">
    <citation type="submission" date="2022-11" db="UniProtKB">
        <authorList>
            <consortium name="WormBaseParasite"/>
        </authorList>
    </citation>
    <scope>IDENTIFICATION</scope>
</reference>
<dbReference type="GO" id="GO:0047865">
    <property type="term" value="F:dimethylglycine dehydrogenase activity"/>
    <property type="evidence" value="ECO:0007669"/>
    <property type="project" value="TreeGrafter"/>
</dbReference>
<evidence type="ECO:0000259" key="1">
    <source>
        <dbReference type="Pfam" id="PF01266"/>
    </source>
</evidence>